<name>A0A0W1R9W7_9EURY</name>
<dbReference type="InterPro" id="IPR037523">
    <property type="entry name" value="VOC_core"/>
</dbReference>
<evidence type="ECO:0000313" key="4">
    <source>
        <dbReference type="Proteomes" id="UP000054387"/>
    </source>
</evidence>
<dbReference type="PANTHER" id="PTHR21366">
    <property type="entry name" value="GLYOXALASE FAMILY PROTEIN"/>
    <property type="match status" value="1"/>
</dbReference>
<dbReference type="OrthoDB" id="304574at2157"/>
<feature type="domain" description="VOC" evidence="2">
    <location>
        <begin position="140"/>
        <end position="258"/>
    </location>
</feature>
<evidence type="ECO:0000259" key="2">
    <source>
        <dbReference type="PROSITE" id="PS51819"/>
    </source>
</evidence>
<evidence type="ECO:0000313" key="3">
    <source>
        <dbReference type="EMBL" id="KTG10436.1"/>
    </source>
</evidence>
<sequence>MLVGLAHLGLEVKYLDRARTFYGDRLGLRPDDGGDDTLVVYPVGPVELRIRRPTGVPRGGLHTHFAFSAPNDEYDEWLAHLDELNPEEVQFGSYRSLYVDDPDDHCVEVGGTEHEASERDDSDEQDDQEHHQDTAPALTGIFEVVLEVTDLDAAEKRYTALGFEVVDRGDERRRVRLRGPAEAHEDARHRPFDLELWEPQLGLADARGGVHVELGLAVDDSDDAAETFSEFSCESLPADGDERRVRDPDGHVLTFVDAGGE</sequence>
<proteinExistence type="predicted"/>
<dbReference type="STRING" id="1514971.AUR64_12800"/>
<keyword evidence="4" id="KW-1185">Reference proteome</keyword>
<organism evidence="3 4">
    <name type="scientific">Haloprofundus marisrubri</name>
    <dbReference type="NCBI Taxonomy" id="1514971"/>
    <lineage>
        <taxon>Archaea</taxon>
        <taxon>Methanobacteriati</taxon>
        <taxon>Methanobacteriota</taxon>
        <taxon>Stenosarchaea group</taxon>
        <taxon>Halobacteria</taxon>
        <taxon>Halobacteriales</taxon>
        <taxon>Haloferacaceae</taxon>
        <taxon>Haloprofundus</taxon>
    </lineage>
</organism>
<evidence type="ECO:0000256" key="1">
    <source>
        <dbReference type="SAM" id="MobiDB-lite"/>
    </source>
</evidence>
<gene>
    <name evidence="3" type="ORF">AUR64_12800</name>
</gene>
<dbReference type="InterPro" id="IPR029068">
    <property type="entry name" value="Glyas_Bleomycin-R_OHBP_Dase"/>
</dbReference>
<dbReference type="EMBL" id="LOPU01000018">
    <property type="protein sequence ID" value="KTG10436.1"/>
    <property type="molecule type" value="Genomic_DNA"/>
</dbReference>
<dbReference type="InterPro" id="IPR050383">
    <property type="entry name" value="GlyoxalaseI/FosfomycinResist"/>
</dbReference>
<dbReference type="PROSITE" id="PS51819">
    <property type="entry name" value="VOC"/>
    <property type="match status" value="2"/>
</dbReference>
<dbReference type="SUPFAM" id="SSF54593">
    <property type="entry name" value="Glyoxalase/Bleomycin resistance protein/Dihydroxybiphenyl dioxygenase"/>
    <property type="match status" value="2"/>
</dbReference>
<dbReference type="RefSeq" id="WP_058581789.1">
    <property type="nucleotide sequence ID" value="NZ_LOPU01000018.1"/>
</dbReference>
<feature type="region of interest" description="Disordered" evidence="1">
    <location>
        <begin position="104"/>
        <end position="136"/>
    </location>
</feature>
<dbReference type="Gene3D" id="3.10.180.10">
    <property type="entry name" value="2,3-Dihydroxybiphenyl 1,2-Dioxygenase, domain 1"/>
    <property type="match status" value="2"/>
</dbReference>
<dbReference type="CDD" id="cd06587">
    <property type="entry name" value="VOC"/>
    <property type="match status" value="1"/>
</dbReference>
<feature type="compositionally biased region" description="Basic and acidic residues" evidence="1">
    <location>
        <begin position="104"/>
        <end position="119"/>
    </location>
</feature>
<feature type="domain" description="VOC" evidence="2">
    <location>
        <begin position="4"/>
        <end position="112"/>
    </location>
</feature>
<dbReference type="Proteomes" id="UP000054387">
    <property type="component" value="Unassembled WGS sequence"/>
</dbReference>
<comment type="caution">
    <text evidence="3">The sequence shown here is derived from an EMBL/GenBank/DDBJ whole genome shotgun (WGS) entry which is preliminary data.</text>
</comment>
<dbReference type="AlphaFoldDB" id="A0A0W1R9W7"/>
<dbReference type="PANTHER" id="PTHR21366:SF22">
    <property type="entry name" value="VOC DOMAIN-CONTAINING PROTEIN"/>
    <property type="match status" value="1"/>
</dbReference>
<protein>
    <submittedName>
        <fullName evidence="3">Fosmidomycin resistance protein</fullName>
    </submittedName>
</protein>
<accession>A0A0W1R9W7</accession>
<reference evidence="3 4" key="1">
    <citation type="submission" date="2015-12" db="EMBL/GenBank/DDBJ databases">
        <title>Haloprofundus marisrubri gen. nov., sp. nov., an extremely halophilic archaeon isolated from the Discovery deep brine-seawater interface in the Red Sea.</title>
        <authorList>
            <person name="Zhang G."/>
            <person name="Stingl U."/>
            <person name="Rashid M."/>
        </authorList>
    </citation>
    <scope>NUCLEOTIDE SEQUENCE [LARGE SCALE GENOMIC DNA]</scope>
    <source>
        <strain evidence="3 4">SB9</strain>
    </source>
</reference>